<feature type="coiled-coil region" evidence="7">
    <location>
        <begin position="480"/>
        <end position="593"/>
    </location>
</feature>
<dbReference type="InterPro" id="IPR013783">
    <property type="entry name" value="Ig-like_fold"/>
</dbReference>
<dbReference type="SMART" id="SM00409">
    <property type="entry name" value="IG"/>
    <property type="match status" value="2"/>
</dbReference>
<dbReference type="Gene3D" id="2.60.40.10">
    <property type="entry name" value="Immunoglobulins"/>
    <property type="match status" value="2"/>
</dbReference>
<dbReference type="InterPro" id="IPR013098">
    <property type="entry name" value="Ig_I-set"/>
</dbReference>
<dbReference type="SUPFAM" id="SSF46966">
    <property type="entry name" value="Spectrin repeat"/>
    <property type="match status" value="1"/>
</dbReference>
<proteinExistence type="predicted"/>
<keyword evidence="2" id="KW-0787">Thick filament</keyword>
<evidence type="ECO:0000259" key="9">
    <source>
        <dbReference type="PROSITE" id="PS50835"/>
    </source>
</evidence>
<feature type="coiled-coil region" evidence="7">
    <location>
        <begin position="646"/>
        <end position="802"/>
    </location>
</feature>
<comment type="subcellular location">
    <subcellularLocation>
        <location evidence="1">Cytoplasm</location>
    </subcellularLocation>
</comment>
<keyword evidence="7" id="KW-0175">Coiled coil</keyword>
<keyword evidence="6" id="KW-0393">Immunoglobulin domain</keyword>
<dbReference type="GO" id="GO:0005737">
    <property type="term" value="C:cytoplasm"/>
    <property type="evidence" value="ECO:0007669"/>
    <property type="project" value="UniProtKB-SubCell"/>
</dbReference>
<dbReference type="InterPro" id="IPR002017">
    <property type="entry name" value="Spectrin_repeat"/>
</dbReference>
<dbReference type="InterPro" id="IPR003598">
    <property type="entry name" value="Ig_sub2"/>
</dbReference>
<evidence type="ECO:0000313" key="11">
    <source>
        <dbReference type="Proteomes" id="UP000494165"/>
    </source>
</evidence>
<dbReference type="PROSITE" id="PS50835">
    <property type="entry name" value="IG_LIKE"/>
    <property type="match status" value="2"/>
</dbReference>
<evidence type="ECO:0000256" key="1">
    <source>
        <dbReference type="ARBA" id="ARBA00004496"/>
    </source>
</evidence>
<evidence type="ECO:0000256" key="2">
    <source>
        <dbReference type="ARBA" id="ARBA00022433"/>
    </source>
</evidence>
<dbReference type="InterPro" id="IPR036179">
    <property type="entry name" value="Ig-like_dom_sf"/>
</dbReference>
<feature type="non-terminal residue" evidence="10">
    <location>
        <position position="1"/>
    </location>
</feature>
<dbReference type="PANTHER" id="PTHR47633">
    <property type="entry name" value="IMMUNOGLOBULIN"/>
    <property type="match status" value="1"/>
</dbReference>
<dbReference type="SUPFAM" id="SSF48726">
    <property type="entry name" value="Immunoglobulin"/>
    <property type="match status" value="2"/>
</dbReference>
<evidence type="ECO:0000256" key="4">
    <source>
        <dbReference type="ARBA" id="ARBA00022889"/>
    </source>
</evidence>
<dbReference type="InterPro" id="IPR007110">
    <property type="entry name" value="Ig-like_dom"/>
</dbReference>
<dbReference type="Pfam" id="PF07679">
    <property type="entry name" value="I-set"/>
    <property type="match status" value="2"/>
</dbReference>
<dbReference type="Gene3D" id="1.20.58.60">
    <property type="match status" value="1"/>
</dbReference>
<dbReference type="OrthoDB" id="2152335at2759"/>
<dbReference type="EMBL" id="CADEPI010001014">
    <property type="protein sequence ID" value="CAB3388930.1"/>
    <property type="molecule type" value="Genomic_DNA"/>
</dbReference>
<dbReference type="SMART" id="SM00150">
    <property type="entry name" value="SPEC"/>
    <property type="match status" value="1"/>
</dbReference>
<dbReference type="GO" id="GO:0007155">
    <property type="term" value="P:cell adhesion"/>
    <property type="evidence" value="ECO:0007669"/>
    <property type="project" value="UniProtKB-KW"/>
</dbReference>
<keyword evidence="3" id="KW-0963">Cytoplasm</keyword>
<dbReference type="Proteomes" id="UP000494165">
    <property type="component" value="Unassembled WGS sequence"/>
</dbReference>
<dbReference type="FunFam" id="2.60.40.10:FF:000557">
    <property type="entry name" value="Myosin binding protein Ha"/>
    <property type="match status" value="1"/>
</dbReference>
<dbReference type="AlphaFoldDB" id="A0A8S1E688"/>
<evidence type="ECO:0000256" key="8">
    <source>
        <dbReference type="SAM" id="MobiDB-lite"/>
    </source>
</evidence>
<evidence type="ECO:0000256" key="7">
    <source>
        <dbReference type="SAM" id="Coils"/>
    </source>
</evidence>
<keyword evidence="11" id="KW-1185">Reference proteome</keyword>
<name>A0A8S1E688_9INSE</name>
<reference evidence="10 11" key="1">
    <citation type="submission" date="2020-04" db="EMBL/GenBank/DDBJ databases">
        <authorList>
            <person name="Alioto T."/>
            <person name="Alioto T."/>
            <person name="Gomez Garrido J."/>
        </authorList>
    </citation>
    <scope>NUCLEOTIDE SEQUENCE [LARGE SCALE GENOMIC DNA]</scope>
</reference>
<sequence length="1003" mass="112856">MKRLLVRCRFQESDDPHLALPAARLYVQRTLEHQRARHAGLERSWDAWRQREAALLHDSAQLQQITMEIAKTLDWVSRLDSQLYPILDTEETNPRILVRLLEDRQSRVVPETQRAQAEVELRLNAVETLQVQGESANQRERLIKQLVELKQRFAILIADYHLLLQMLIALFKNTIELEKTTDNVANQLMSTILPTDPVSVERMIKEHEASKNIVMELFRFNSAQIEQVVDKIKRQEPKQAALLDERKIYDIFSRKEETWEQNWLQRKESMEQHLQRCQFDADLQQLNTQLAELGAQMSRVRGQLGESLSTARANQEAFVTFEKTIELLERRVTTFISTAERLTSAEHMSANHVQQELERLHTRWAGLRSQVAEVKRLIDLSVQYFILLEQAEEWFKEGSRLLVTIARRSTSVKTPEEASILLDEVDRFLKSGEAKQDERIEQIKFIASQLYGDSKIKQITTVFIDSKEMIESFSIVNTELITLTQKLQNDEKERQQKESEILAAAKAEAEAAKQKAVEAEQAKREAEEEAARAAAKAAEEARRAAEAEVARQAALAAEEARRASESDAARRAIEEAENAKRRAEMETARLTAEMELVARRAAEADAARAAAAEEDERRRKRDSESARIALLEAQRAFEEEARRSAALAAEEARRAAEANMERLVAEAAAEARKAAAAEAARSAAQAMEEARRVSEAEAAKMVAEQQRYFAQAEAQRLALQAAEDARKAAEAETMKLAAQAAEEARRAAEAENARRAAEAARIEAEIEAAKKAAEKDAALRAAAEAAAQEELMKAKLQAHREESTQTLPSAFPPKFIESLNSAVITEGSDFAFQCRVTGEPDPNIEWLRNGSSIENNPRYLISRMAEGICKLEITKTLQDDAGRFSCRAINEAGRAEVEATLSVKEPVPTVSPPTFTKTLESARVKEGSSHQLECIVHGYPLPTVQWYKNGVCVDSSPDYTIGFNNGHAVLVLDEVSLEDEATFLCQAYNRLGNCRSEANLIVE</sequence>
<dbReference type="InterPro" id="IPR018159">
    <property type="entry name" value="Spectrin/alpha-actinin"/>
</dbReference>
<evidence type="ECO:0000256" key="5">
    <source>
        <dbReference type="ARBA" id="ARBA00023179"/>
    </source>
</evidence>
<feature type="domain" description="Ig-like" evidence="9">
    <location>
        <begin position="813"/>
        <end position="902"/>
    </location>
</feature>
<accession>A0A8S1E688</accession>
<evidence type="ECO:0000256" key="6">
    <source>
        <dbReference type="ARBA" id="ARBA00023319"/>
    </source>
</evidence>
<keyword evidence="5" id="KW-0514">Muscle protein</keyword>
<evidence type="ECO:0000256" key="3">
    <source>
        <dbReference type="ARBA" id="ARBA00022490"/>
    </source>
</evidence>
<protein>
    <recommendedName>
        <fullName evidence="9">Ig-like domain-containing protein</fullName>
    </recommendedName>
</protein>
<evidence type="ECO:0000313" key="10">
    <source>
        <dbReference type="EMBL" id="CAB3388930.1"/>
    </source>
</evidence>
<keyword evidence="4" id="KW-0130">Cell adhesion</keyword>
<organism evidence="10 11">
    <name type="scientific">Cloeon dipterum</name>
    <dbReference type="NCBI Taxonomy" id="197152"/>
    <lineage>
        <taxon>Eukaryota</taxon>
        <taxon>Metazoa</taxon>
        <taxon>Ecdysozoa</taxon>
        <taxon>Arthropoda</taxon>
        <taxon>Hexapoda</taxon>
        <taxon>Insecta</taxon>
        <taxon>Pterygota</taxon>
        <taxon>Palaeoptera</taxon>
        <taxon>Ephemeroptera</taxon>
        <taxon>Pisciforma</taxon>
        <taxon>Baetidae</taxon>
        <taxon>Cloeon</taxon>
    </lineage>
</organism>
<gene>
    <name evidence="10" type="ORF">CLODIP_2_CD05840</name>
</gene>
<dbReference type="FunFam" id="2.60.40.10:FF:000425">
    <property type="entry name" value="Myosin light chain kinase"/>
    <property type="match status" value="1"/>
</dbReference>
<dbReference type="Pfam" id="PF00435">
    <property type="entry name" value="Spectrin"/>
    <property type="match status" value="1"/>
</dbReference>
<dbReference type="GO" id="GO:0032982">
    <property type="term" value="C:myosin filament"/>
    <property type="evidence" value="ECO:0007669"/>
    <property type="project" value="UniProtKB-KW"/>
</dbReference>
<feature type="compositionally biased region" description="Basic and acidic residues" evidence="8">
    <location>
        <begin position="615"/>
        <end position="624"/>
    </location>
</feature>
<feature type="domain" description="Ig-like" evidence="9">
    <location>
        <begin position="913"/>
        <end position="1001"/>
    </location>
</feature>
<dbReference type="InterPro" id="IPR003599">
    <property type="entry name" value="Ig_sub"/>
</dbReference>
<dbReference type="SMART" id="SM00408">
    <property type="entry name" value="IGc2"/>
    <property type="match status" value="2"/>
</dbReference>
<comment type="caution">
    <text evidence="10">The sequence shown here is derived from an EMBL/GenBank/DDBJ whole genome shotgun (WGS) entry which is preliminary data.</text>
</comment>
<dbReference type="GO" id="GO:0004672">
    <property type="term" value="F:protein kinase activity"/>
    <property type="evidence" value="ECO:0007669"/>
    <property type="project" value="TreeGrafter"/>
</dbReference>
<feature type="region of interest" description="Disordered" evidence="8">
    <location>
        <begin position="601"/>
        <end position="624"/>
    </location>
</feature>